<dbReference type="InterPro" id="IPR017946">
    <property type="entry name" value="PLC-like_Pdiesterase_TIM-brl"/>
</dbReference>
<reference evidence="2" key="1">
    <citation type="submission" date="2020-08" db="EMBL/GenBank/DDBJ databases">
        <title>Genome public.</title>
        <authorList>
            <person name="Liu C."/>
            <person name="Sun Q."/>
        </authorList>
    </citation>
    <scope>NUCLEOTIDE SEQUENCE</scope>
    <source>
        <strain evidence="2">NSJ-42</strain>
    </source>
</reference>
<dbReference type="CDD" id="cd08563">
    <property type="entry name" value="GDPD_TtGDE_like"/>
    <property type="match status" value="1"/>
</dbReference>
<evidence type="ECO:0000313" key="3">
    <source>
        <dbReference type="Proteomes" id="UP000662088"/>
    </source>
</evidence>
<dbReference type="EMBL" id="JACOOQ010000017">
    <property type="protein sequence ID" value="MBC5640773.1"/>
    <property type="molecule type" value="Genomic_DNA"/>
</dbReference>
<dbReference type="Pfam" id="PF03009">
    <property type="entry name" value="GDPD"/>
    <property type="match status" value="1"/>
</dbReference>
<dbReference type="GO" id="GO:0006629">
    <property type="term" value="P:lipid metabolic process"/>
    <property type="evidence" value="ECO:0007669"/>
    <property type="project" value="InterPro"/>
</dbReference>
<keyword evidence="3" id="KW-1185">Reference proteome</keyword>
<evidence type="ECO:0000259" key="1">
    <source>
        <dbReference type="PROSITE" id="PS51704"/>
    </source>
</evidence>
<feature type="domain" description="GP-PDE" evidence="1">
    <location>
        <begin position="1"/>
        <end position="237"/>
    </location>
</feature>
<dbReference type="PROSITE" id="PS51704">
    <property type="entry name" value="GP_PDE"/>
    <property type="match status" value="1"/>
</dbReference>
<protein>
    <submittedName>
        <fullName evidence="2">Glycerophosphodiester phosphodiesterase</fullName>
    </submittedName>
</protein>
<dbReference type="RefSeq" id="WP_186835391.1">
    <property type="nucleotide sequence ID" value="NZ_JACOOQ010000017.1"/>
</dbReference>
<dbReference type="AlphaFoldDB" id="A0A8I0AEZ1"/>
<name>A0A8I0AEZ1_9CLOT</name>
<sequence>MINFAHRGASSDYPENTLLAFEEGIKCGASGIELDVQKTKDNKIVVIHDEEVERTFKGKGLVKDFTLRELKELQTRRALFEGVQGTGIPTLEEVLNLIRNSDVILNIELKTDMIHYAGIEQDVINMIEDYEMKERVIISSFNPNSIKLCKQIDGEIKTGLLYYEPIENIVKVAKELKADAIHPDLRLVSAELIKEVHANNLKINVYTVDLPLYMRLLIAAKVDGIITNYPALLDEIMQEELKG</sequence>
<dbReference type="PANTHER" id="PTHR46211">
    <property type="entry name" value="GLYCEROPHOSPHORYL DIESTER PHOSPHODIESTERASE"/>
    <property type="match status" value="1"/>
</dbReference>
<accession>A0A8I0AEZ1</accession>
<comment type="caution">
    <text evidence="2">The sequence shown here is derived from an EMBL/GenBank/DDBJ whole genome shotgun (WGS) entry which is preliminary data.</text>
</comment>
<dbReference type="SUPFAM" id="SSF51695">
    <property type="entry name" value="PLC-like phosphodiesterases"/>
    <property type="match status" value="1"/>
</dbReference>
<organism evidence="2 3">
    <name type="scientific">Clostridium lentum</name>
    <dbReference type="NCBI Taxonomy" id="2763037"/>
    <lineage>
        <taxon>Bacteria</taxon>
        <taxon>Bacillati</taxon>
        <taxon>Bacillota</taxon>
        <taxon>Clostridia</taxon>
        <taxon>Eubacteriales</taxon>
        <taxon>Clostridiaceae</taxon>
        <taxon>Clostridium</taxon>
    </lineage>
</organism>
<dbReference type="GO" id="GO:0008081">
    <property type="term" value="F:phosphoric diester hydrolase activity"/>
    <property type="evidence" value="ECO:0007669"/>
    <property type="project" value="InterPro"/>
</dbReference>
<dbReference type="Gene3D" id="3.20.20.190">
    <property type="entry name" value="Phosphatidylinositol (PI) phosphodiesterase"/>
    <property type="match status" value="1"/>
</dbReference>
<dbReference type="Proteomes" id="UP000662088">
    <property type="component" value="Unassembled WGS sequence"/>
</dbReference>
<dbReference type="PANTHER" id="PTHR46211:SF1">
    <property type="entry name" value="GLYCEROPHOSPHODIESTER PHOSPHODIESTERASE, CYTOPLASMIC"/>
    <property type="match status" value="1"/>
</dbReference>
<proteinExistence type="predicted"/>
<dbReference type="InterPro" id="IPR030395">
    <property type="entry name" value="GP_PDE_dom"/>
</dbReference>
<evidence type="ECO:0000313" key="2">
    <source>
        <dbReference type="EMBL" id="MBC5640773.1"/>
    </source>
</evidence>
<gene>
    <name evidence="2" type="ORF">H8R92_10140</name>
</gene>